<dbReference type="EMBL" id="AZBU02000001">
    <property type="protein sequence ID" value="TMS34642.1"/>
    <property type="molecule type" value="Genomic_DNA"/>
</dbReference>
<evidence type="ECO:0000313" key="2">
    <source>
        <dbReference type="EMBL" id="TMS34642.1"/>
    </source>
</evidence>
<keyword evidence="1" id="KW-1133">Transmembrane helix</keyword>
<keyword evidence="3" id="KW-1185">Reference proteome</keyword>
<comment type="caution">
    <text evidence="2">The sequence shown here is derived from an EMBL/GenBank/DDBJ whole genome shotgun (WGS) entry which is preliminary data.</text>
</comment>
<dbReference type="Proteomes" id="UP000298663">
    <property type="component" value="Unassembled WGS sequence"/>
</dbReference>
<keyword evidence="1" id="KW-0472">Membrane</keyword>
<protein>
    <submittedName>
        <fullName evidence="2">Uncharacterized protein</fullName>
    </submittedName>
</protein>
<sequence>MFLQSLTADSTSRRDKIRSHLSLFGQLLSAFKIKFHEAFLCARYNKCIRFAVIILLIVIILKFHANEAFCKRYK</sequence>
<reference evidence="2 3" key="2">
    <citation type="journal article" date="2019" name="G3 (Bethesda)">
        <title>Hybrid Assembly of the Genome of the Entomopathogenic Nematode Steinernema carpocapsae Identifies the X-Chromosome.</title>
        <authorList>
            <person name="Serra L."/>
            <person name="Macchietto M."/>
            <person name="Macias-Munoz A."/>
            <person name="McGill C.J."/>
            <person name="Rodriguez I.M."/>
            <person name="Rodriguez B."/>
            <person name="Murad R."/>
            <person name="Mortazavi A."/>
        </authorList>
    </citation>
    <scope>NUCLEOTIDE SEQUENCE [LARGE SCALE GENOMIC DNA]</scope>
    <source>
        <strain evidence="2 3">ALL</strain>
    </source>
</reference>
<organism evidence="2 3">
    <name type="scientific">Steinernema carpocapsae</name>
    <name type="common">Entomopathogenic nematode</name>
    <dbReference type="NCBI Taxonomy" id="34508"/>
    <lineage>
        <taxon>Eukaryota</taxon>
        <taxon>Metazoa</taxon>
        <taxon>Ecdysozoa</taxon>
        <taxon>Nematoda</taxon>
        <taxon>Chromadorea</taxon>
        <taxon>Rhabditida</taxon>
        <taxon>Tylenchina</taxon>
        <taxon>Panagrolaimomorpha</taxon>
        <taxon>Strongyloidoidea</taxon>
        <taxon>Steinernematidae</taxon>
        <taxon>Steinernema</taxon>
    </lineage>
</organism>
<gene>
    <name evidence="2" type="ORF">L596_002188</name>
</gene>
<reference evidence="2 3" key="1">
    <citation type="journal article" date="2015" name="Genome Biol.">
        <title>Comparative genomics of Steinernema reveals deeply conserved gene regulatory networks.</title>
        <authorList>
            <person name="Dillman A.R."/>
            <person name="Macchietto M."/>
            <person name="Porter C.F."/>
            <person name="Rogers A."/>
            <person name="Williams B."/>
            <person name="Antoshechkin I."/>
            <person name="Lee M.M."/>
            <person name="Goodwin Z."/>
            <person name="Lu X."/>
            <person name="Lewis E.E."/>
            <person name="Goodrich-Blair H."/>
            <person name="Stock S.P."/>
            <person name="Adams B.J."/>
            <person name="Sternberg P.W."/>
            <person name="Mortazavi A."/>
        </authorList>
    </citation>
    <scope>NUCLEOTIDE SEQUENCE [LARGE SCALE GENOMIC DNA]</scope>
    <source>
        <strain evidence="2 3">ALL</strain>
    </source>
</reference>
<name>A0A4U8UNS2_STECR</name>
<evidence type="ECO:0000256" key="1">
    <source>
        <dbReference type="SAM" id="Phobius"/>
    </source>
</evidence>
<dbReference type="AlphaFoldDB" id="A0A4U8UNS2"/>
<feature type="transmembrane region" description="Helical" evidence="1">
    <location>
        <begin position="48"/>
        <end position="65"/>
    </location>
</feature>
<proteinExistence type="predicted"/>
<keyword evidence="1" id="KW-0812">Transmembrane</keyword>
<evidence type="ECO:0000313" key="3">
    <source>
        <dbReference type="Proteomes" id="UP000298663"/>
    </source>
</evidence>
<accession>A0A4U8UNS2</accession>